<name>A0A8J5CE18_ZINOF</name>
<sequence length="189" mass="20742">MLWVAKRAMENISFPLIFPIETQVRIILACCLLHNLIRKYMSFDPQELVPLEEDDMEDEHFEDDEYVTSITPTEERTNFRNTLALEILLVVGTAVDLASERHNHRLLASGDTAIDRWLAVDIAVDCLLVADTAVGHLLAAGKAPSFVLAAGKATNFVLVVDKATSHVLAAKKAASRVLAAEKAASYVLA</sequence>
<accession>A0A8J5CE18</accession>
<gene>
    <name evidence="1" type="ORF">ZIOFF_067949</name>
</gene>
<dbReference type="EMBL" id="JACMSC010000019">
    <property type="protein sequence ID" value="KAG6474026.1"/>
    <property type="molecule type" value="Genomic_DNA"/>
</dbReference>
<evidence type="ECO:0000313" key="2">
    <source>
        <dbReference type="Proteomes" id="UP000734854"/>
    </source>
</evidence>
<dbReference type="AlphaFoldDB" id="A0A8J5CE18"/>
<reference evidence="1 2" key="1">
    <citation type="submission" date="2020-08" db="EMBL/GenBank/DDBJ databases">
        <title>Plant Genome Project.</title>
        <authorList>
            <person name="Zhang R.-G."/>
        </authorList>
    </citation>
    <scope>NUCLEOTIDE SEQUENCE [LARGE SCALE GENOMIC DNA]</scope>
    <source>
        <tissue evidence="1">Rhizome</tissue>
    </source>
</reference>
<comment type="caution">
    <text evidence="1">The sequence shown here is derived from an EMBL/GenBank/DDBJ whole genome shotgun (WGS) entry which is preliminary data.</text>
</comment>
<dbReference type="Proteomes" id="UP000734854">
    <property type="component" value="Unassembled WGS sequence"/>
</dbReference>
<keyword evidence="2" id="KW-1185">Reference proteome</keyword>
<proteinExistence type="predicted"/>
<evidence type="ECO:0008006" key="3">
    <source>
        <dbReference type="Google" id="ProtNLM"/>
    </source>
</evidence>
<protein>
    <recommendedName>
        <fullName evidence="3">Nuclease HARBI1</fullName>
    </recommendedName>
</protein>
<evidence type="ECO:0000313" key="1">
    <source>
        <dbReference type="EMBL" id="KAG6474026.1"/>
    </source>
</evidence>
<organism evidence="1 2">
    <name type="scientific">Zingiber officinale</name>
    <name type="common">Ginger</name>
    <name type="synonym">Amomum zingiber</name>
    <dbReference type="NCBI Taxonomy" id="94328"/>
    <lineage>
        <taxon>Eukaryota</taxon>
        <taxon>Viridiplantae</taxon>
        <taxon>Streptophyta</taxon>
        <taxon>Embryophyta</taxon>
        <taxon>Tracheophyta</taxon>
        <taxon>Spermatophyta</taxon>
        <taxon>Magnoliopsida</taxon>
        <taxon>Liliopsida</taxon>
        <taxon>Zingiberales</taxon>
        <taxon>Zingiberaceae</taxon>
        <taxon>Zingiber</taxon>
    </lineage>
</organism>